<dbReference type="AlphaFoldDB" id="A0A9P5X122"/>
<gene>
    <name evidence="4" type="ORF">P691DRAFT_474831</name>
</gene>
<accession>A0A9P5X122</accession>
<dbReference type="Pfam" id="PF24883">
    <property type="entry name" value="NPHP3_N"/>
    <property type="match status" value="1"/>
</dbReference>
<dbReference type="PROSITE" id="PS50837">
    <property type="entry name" value="NACHT"/>
    <property type="match status" value="1"/>
</dbReference>
<dbReference type="PANTHER" id="PTHR10039:SF14">
    <property type="entry name" value="NACHT DOMAIN-CONTAINING PROTEIN"/>
    <property type="match status" value="1"/>
</dbReference>
<dbReference type="Gene3D" id="3.40.50.300">
    <property type="entry name" value="P-loop containing nucleotide triphosphate hydrolases"/>
    <property type="match status" value="1"/>
</dbReference>
<evidence type="ECO:0000313" key="5">
    <source>
        <dbReference type="Proteomes" id="UP000807342"/>
    </source>
</evidence>
<organism evidence="4 5">
    <name type="scientific">Macrolepiota fuliginosa MF-IS2</name>
    <dbReference type="NCBI Taxonomy" id="1400762"/>
    <lineage>
        <taxon>Eukaryota</taxon>
        <taxon>Fungi</taxon>
        <taxon>Dikarya</taxon>
        <taxon>Basidiomycota</taxon>
        <taxon>Agaricomycotina</taxon>
        <taxon>Agaricomycetes</taxon>
        <taxon>Agaricomycetidae</taxon>
        <taxon>Agaricales</taxon>
        <taxon>Agaricineae</taxon>
        <taxon>Agaricaceae</taxon>
        <taxon>Macrolepiota</taxon>
    </lineage>
</organism>
<feature type="region of interest" description="Disordered" evidence="2">
    <location>
        <begin position="1"/>
        <end position="25"/>
    </location>
</feature>
<reference evidence="4" key="1">
    <citation type="submission" date="2020-11" db="EMBL/GenBank/DDBJ databases">
        <authorList>
            <consortium name="DOE Joint Genome Institute"/>
            <person name="Ahrendt S."/>
            <person name="Riley R."/>
            <person name="Andreopoulos W."/>
            <person name="Labutti K."/>
            <person name="Pangilinan J."/>
            <person name="Ruiz-Duenas F.J."/>
            <person name="Barrasa J.M."/>
            <person name="Sanchez-Garcia M."/>
            <person name="Camarero S."/>
            <person name="Miyauchi S."/>
            <person name="Serrano A."/>
            <person name="Linde D."/>
            <person name="Babiker R."/>
            <person name="Drula E."/>
            <person name="Ayuso-Fernandez I."/>
            <person name="Pacheco R."/>
            <person name="Padilla G."/>
            <person name="Ferreira P."/>
            <person name="Barriuso J."/>
            <person name="Kellner H."/>
            <person name="Castanera R."/>
            <person name="Alfaro M."/>
            <person name="Ramirez L."/>
            <person name="Pisabarro A.G."/>
            <person name="Kuo A."/>
            <person name="Tritt A."/>
            <person name="Lipzen A."/>
            <person name="He G."/>
            <person name="Yan M."/>
            <person name="Ng V."/>
            <person name="Cullen D."/>
            <person name="Martin F."/>
            <person name="Rosso M.-N."/>
            <person name="Henrissat B."/>
            <person name="Hibbett D."/>
            <person name="Martinez A.T."/>
            <person name="Grigoriev I.V."/>
        </authorList>
    </citation>
    <scope>NUCLEOTIDE SEQUENCE</scope>
    <source>
        <strain evidence="4">MF-IS2</strain>
    </source>
</reference>
<dbReference type="OrthoDB" id="538223at2759"/>
<dbReference type="PANTHER" id="PTHR10039">
    <property type="entry name" value="AMELOGENIN"/>
    <property type="match status" value="1"/>
</dbReference>
<feature type="domain" description="NACHT" evidence="3">
    <location>
        <begin position="49"/>
        <end position="199"/>
    </location>
</feature>
<protein>
    <recommendedName>
        <fullName evidence="3">NACHT domain-containing protein</fullName>
    </recommendedName>
</protein>
<evidence type="ECO:0000256" key="1">
    <source>
        <dbReference type="ARBA" id="ARBA00022737"/>
    </source>
</evidence>
<evidence type="ECO:0000313" key="4">
    <source>
        <dbReference type="EMBL" id="KAF9442513.1"/>
    </source>
</evidence>
<comment type="caution">
    <text evidence="4">The sequence shown here is derived from an EMBL/GenBank/DDBJ whole genome shotgun (WGS) entry which is preliminary data.</text>
</comment>
<dbReference type="EMBL" id="MU151618">
    <property type="protein sequence ID" value="KAF9442513.1"/>
    <property type="molecule type" value="Genomic_DNA"/>
</dbReference>
<keyword evidence="5" id="KW-1185">Reference proteome</keyword>
<proteinExistence type="predicted"/>
<dbReference type="SUPFAM" id="SSF52540">
    <property type="entry name" value="P-loop containing nucleoside triphosphate hydrolases"/>
    <property type="match status" value="1"/>
</dbReference>
<sequence length="519" mass="58705">MKELEKHTIPGAEFDSSERDPPPKCHPGTRLRIVEQTQQFFDNYRDEKRLLWIVGPAGVGKSAIMQTLAEIASTPSSNVTSGASLFFSVNGRDNASKAIITLAYQIAVNHPPYRQFIHNEINGDPKLPTKSIEMQFRRFIVKPFANHSIYREPKPLLILINGLDECADKEKQSQLISLISNFSLAHPEAPLIWVIASRPEPHITTTFSQAGIASSFVKEEIVIDSDDARADVERYLRDELKKIREKYVALRTIAQWPKEHDFLKLSAASDGLFVFASTAIKFIDDPGCGNPATRLDQLLDVIGGVPTVPGGGHPMAMLHALYNRILSQVPNDSLPETQKLLLLVLYEVPLDLPFVCNWLCMTPAVAYGALHHLHSVFDIPLPEAACNNEKLRPFHKSFGDYVRDFERSGMFEDFDHEATELDIKCLTRIFDEVSDSFSAGITLSWDYQPSRSSDDIQTRNRDQQDHVYAAAMDSCWTFFDKGKTVPIRYVKLFDMDIYSKYNRNFVLNLDDNIFVSIFT</sequence>
<name>A0A9P5X122_9AGAR</name>
<dbReference type="InterPro" id="IPR007111">
    <property type="entry name" value="NACHT_NTPase"/>
</dbReference>
<evidence type="ECO:0000259" key="3">
    <source>
        <dbReference type="PROSITE" id="PS50837"/>
    </source>
</evidence>
<evidence type="ECO:0000256" key="2">
    <source>
        <dbReference type="SAM" id="MobiDB-lite"/>
    </source>
</evidence>
<dbReference type="InterPro" id="IPR056884">
    <property type="entry name" value="NPHP3-like_N"/>
</dbReference>
<dbReference type="Proteomes" id="UP000807342">
    <property type="component" value="Unassembled WGS sequence"/>
</dbReference>
<keyword evidence="1" id="KW-0677">Repeat</keyword>
<dbReference type="InterPro" id="IPR027417">
    <property type="entry name" value="P-loop_NTPase"/>
</dbReference>